<dbReference type="SMART" id="SM00596">
    <property type="entry name" value="PRE_C2HC"/>
    <property type="match status" value="1"/>
</dbReference>
<comment type="caution">
    <text evidence="2">The sequence shown here is derived from an EMBL/GenBank/DDBJ whole genome shotgun (WGS) entry which is preliminary data.</text>
</comment>
<evidence type="ECO:0000259" key="1">
    <source>
        <dbReference type="SMART" id="SM00596"/>
    </source>
</evidence>
<dbReference type="Proteomes" id="UP000036403">
    <property type="component" value="Unassembled WGS sequence"/>
</dbReference>
<gene>
    <name evidence="2" type="ORF">RF55_15732</name>
</gene>
<dbReference type="InterPro" id="IPR006579">
    <property type="entry name" value="Pre_C2HC_dom"/>
</dbReference>
<organism evidence="2 3">
    <name type="scientific">Lasius niger</name>
    <name type="common">Black garden ant</name>
    <dbReference type="NCBI Taxonomy" id="67767"/>
    <lineage>
        <taxon>Eukaryota</taxon>
        <taxon>Metazoa</taxon>
        <taxon>Ecdysozoa</taxon>
        <taxon>Arthropoda</taxon>
        <taxon>Hexapoda</taxon>
        <taxon>Insecta</taxon>
        <taxon>Pterygota</taxon>
        <taxon>Neoptera</taxon>
        <taxon>Endopterygota</taxon>
        <taxon>Hymenoptera</taxon>
        <taxon>Apocrita</taxon>
        <taxon>Aculeata</taxon>
        <taxon>Formicoidea</taxon>
        <taxon>Formicidae</taxon>
        <taxon>Formicinae</taxon>
        <taxon>Lasius</taxon>
        <taxon>Lasius</taxon>
    </lineage>
</organism>
<protein>
    <submittedName>
        <fullName evidence="2">Nucleic-acid-binding protein from transposon x-element</fullName>
    </submittedName>
</protein>
<evidence type="ECO:0000313" key="2">
    <source>
        <dbReference type="EMBL" id="KMQ85604.1"/>
    </source>
</evidence>
<sequence length="188" mass="21889">MQTSNTKQPKLLEYWLGTPVATSNRFANLDGNDELQEVGTNTEIKEKSIKPPPIFVDGVNNIKPLTQLLNEHAGENYEIKVLHNEQVKIQPKSSEVYSIIVKQLELKETEFYTYRPKHERNFKVILKNMHYSSDVESIKKALQEIGHVVVNIWNIKQRITKRQLPMFVIELQPQANNKLIYEVKNLLH</sequence>
<feature type="domain" description="Pre-C2HC" evidence="1">
    <location>
        <begin position="135"/>
        <end position="188"/>
    </location>
</feature>
<name>A0A0J7K5U0_LASNI</name>
<dbReference type="EMBL" id="LBMM01013518">
    <property type="protein sequence ID" value="KMQ85604.1"/>
    <property type="molecule type" value="Genomic_DNA"/>
</dbReference>
<reference evidence="2 3" key="1">
    <citation type="submission" date="2015-04" db="EMBL/GenBank/DDBJ databases">
        <title>Lasius niger genome sequencing.</title>
        <authorList>
            <person name="Konorov E.A."/>
            <person name="Nikitin M.A."/>
            <person name="Kirill M.V."/>
            <person name="Chang P."/>
        </authorList>
    </citation>
    <scope>NUCLEOTIDE SEQUENCE [LARGE SCALE GENOMIC DNA]</scope>
    <source>
        <tissue evidence="2">Whole</tissue>
    </source>
</reference>
<proteinExistence type="predicted"/>
<dbReference type="PaxDb" id="67767-A0A0J7K5U0"/>
<dbReference type="OrthoDB" id="7613962at2759"/>
<keyword evidence="3" id="KW-1185">Reference proteome</keyword>
<accession>A0A0J7K5U0</accession>
<evidence type="ECO:0000313" key="3">
    <source>
        <dbReference type="Proteomes" id="UP000036403"/>
    </source>
</evidence>
<dbReference type="AlphaFoldDB" id="A0A0J7K5U0"/>
<dbReference type="Pfam" id="PF07530">
    <property type="entry name" value="PRE_C2HC"/>
    <property type="match status" value="1"/>
</dbReference>